<evidence type="ECO:0000256" key="3">
    <source>
        <dbReference type="ARBA" id="ARBA00022692"/>
    </source>
</evidence>
<dbReference type="Proteomes" id="UP000633136">
    <property type="component" value="Unassembled WGS sequence"/>
</dbReference>
<comment type="caution">
    <text evidence="11">The sequence shown here is derived from an EMBL/GenBank/DDBJ whole genome shotgun (WGS) entry which is preliminary data.</text>
</comment>
<proteinExistence type="inferred from homology"/>
<dbReference type="InterPro" id="IPR025857">
    <property type="entry name" value="MacB_PCD"/>
</dbReference>
<keyword evidence="5 8" id="KW-0472">Membrane</keyword>
<organism evidence="11 12">
    <name type="scientific">Nesterenkonia cremea</name>
    <dbReference type="NCBI Taxonomy" id="1882340"/>
    <lineage>
        <taxon>Bacteria</taxon>
        <taxon>Bacillati</taxon>
        <taxon>Actinomycetota</taxon>
        <taxon>Actinomycetes</taxon>
        <taxon>Micrococcales</taxon>
        <taxon>Micrococcaceae</taxon>
        <taxon>Nesterenkonia</taxon>
    </lineage>
</organism>
<evidence type="ECO:0000313" key="12">
    <source>
        <dbReference type="Proteomes" id="UP000633136"/>
    </source>
</evidence>
<dbReference type="PANTHER" id="PTHR30572:SF4">
    <property type="entry name" value="ABC TRANSPORTER PERMEASE YTRF"/>
    <property type="match status" value="1"/>
</dbReference>
<evidence type="ECO:0000256" key="6">
    <source>
        <dbReference type="ARBA" id="ARBA00038076"/>
    </source>
</evidence>
<evidence type="ECO:0000256" key="4">
    <source>
        <dbReference type="ARBA" id="ARBA00022989"/>
    </source>
</evidence>
<evidence type="ECO:0000256" key="5">
    <source>
        <dbReference type="ARBA" id="ARBA00023136"/>
    </source>
</evidence>
<gene>
    <name evidence="11" type="ORF">GCM10011401_24380</name>
</gene>
<name>A0A917ESV6_9MICC</name>
<reference evidence="11" key="1">
    <citation type="journal article" date="2014" name="Int. J. Syst. Evol. Microbiol.">
        <title>Complete genome sequence of Corynebacterium casei LMG S-19264T (=DSM 44701T), isolated from a smear-ripened cheese.</title>
        <authorList>
            <consortium name="US DOE Joint Genome Institute (JGI-PGF)"/>
            <person name="Walter F."/>
            <person name="Albersmeier A."/>
            <person name="Kalinowski J."/>
            <person name="Ruckert C."/>
        </authorList>
    </citation>
    <scope>NUCLEOTIDE SEQUENCE</scope>
    <source>
        <strain evidence="11">CGMCC 1.15388</strain>
    </source>
</reference>
<dbReference type="Pfam" id="PF02687">
    <property type="entry name" value="FtsX"/>
    <property type="match status" value="1"/>
</dbReference>
<keyword evidence="4 8" id="KW-1133">Transmembrane helix</keyword>
<keyword evidence="12" id="KW-1185">Reference proteome</keyword>
<feature type="domain" description="ABC3 transporter permease C-terminal" evidence="9">
    <location>
        <begin position="305"/>
        <end position="429"/>
    </location>
</feature>
<evidence type="ECO:0000259" key="9">
    <source>
        <dbReference type="Pfam" id="PF02687"/>
    </source>
</evidence>
<keyword evidence="3 8" id="KW-0812">Transmembrane</keyword>
<evidence type="ECO:0000259" key="10">
    <source>
        <dbReference type="Pfam" id="PF12704"/>
    </source>
</evidence>
<keyword evidence="2" id="KW-1003">Cell membrane</keyword>
<dbReference type="Pfam" id="PF12704">
    <property type="entry name" value="MacB_PCD"/>
    <property type="match status" value="1"/>
</dbReference>
<reference evidence="11" key="2">
    <citation type="submission" date="2020-09" db="EMBL/GenBank/DDBJ databases">
        <authorList>
            <person name="Sun Q."/>
            <person name="Zhou Y."/>
        </authorList>
    </citation>
    <scope>NUCLEOTIDE SEQUENCE</scope>
    <source>
        <strain evidence="11">CGMCC 1.15388</strain>
    </source>
</reference>
<dbReference type="PANTHER" id="PTHR30572">
    <property type="entry name" value="MEMBRANE COMPONENT OF TRANSPORTER-RELATED"/>
    <property type="match status" value="1"/>
</dbReference>
<dbReference type="InterPro" id="IPR003838">
    <property type="entry name" value="ABC3_permease_C"/>
</dbReference>
<dbReference type="GO" id="GO:0005886">
    <property type="term" value="C:plasma membrane"/>
    <property type="evidence" value="ECO:0007669"/>
    <property type="project" value="UniProtKB-SubCell"/>
</dbReference>
<feature type="transmembrane region" description="Helical" evidence="8">
    <location>
        <begin position="394"/>
        <end position="417"/>
    </location>
</feature>
<evidence type="ECO:0000313" key="11">
    <source>
        <dbReference type="EMBL" id="GGE76167.1"/>
    </source>
</evidence>
<dbReference type="GO" id="GO:0022857">
    <property type="term" value="F:transmembrane transporter activity"/>
    <property type="evidence" value="ECO:0007669"/>
    <property type="project" value="TreeGrafter"/>
</dbReference>
<evidence type="ECO:0000256" key="1">
    <source>
        <dbReference type="ARBA" id="ARBA00004651"/>
    </source>
</evidence>
<dbReference type="EMBL" id="BMIS01000013">
    <property type="protein sequence ID" value="GGE76167.1"/>
    <property type="molecule type" value="Genomic_DNA"/>
</dbReference>
<protein>
    <submittedName>
        <fullName evidence="11">Permease</fullName>
    </submittedName>
</protein>
<feature type="transmembrane region" description="Helical" evidence="8">
    <location>
        <begin position="300"/>
        <end position="325"/>
    </location>
</feature>
<comment type="subcellular location">
    <subcellularLocation>
        <location evidence="1">Cell membrane</location>
        <topology evidence="1">Multi-pass membrane protein</topology>
    </subcellularLocation>
</comment>
<evidence type="ECO:0000256" key="7">
    <source>
        <dbReference type="SAM" id="MobiDB-lite"/>
    </source>
</evidence>
<dbReference type="AlphaFoldDB" id="A0A917ESV6"/>
<evidence type="ECO:0000256" key="8">
    <source>
        <dbReference type="SAM" id="Phobius"/>
    </source>
</evidence>
<sequence>MKSLDVTRTALGNTLRSKMRTFLTVIAIVIGAFTLAVTSGLAAGVNQTIEDMVEGYGGQDELYVMTADTMGQGEDTGPGPQEYDPDEAASQSEFGQSMLSDDDIETIEGLDHVTQVDPIFFVSPDYLETPDGEQYMLNDLGTPADAQAMELVAGETPEREAMEITVPESWLAVFDESTDDAEQADPQTAIGETIEVGISDMAYEQHTVEAEIVGVSAPNLAGIGGDPMPSHAVNDELYEIQSSGLDVDQPDTYVQAAATIEDFSANEDSVKEALQEEGLVGMSVEDLMGMVQTVIDAIAWVLYGFAFIALLAASFGIVNTLLMSVQERTREIGLMKALGMSSGRVFGLFSMEAVMIGLLGSIIGVGGGVLTGVVANALLTGSGGPLGEIGGLSLYAVSPTAILSITALIMAIAFLAGTLPAARAAKKDPIEALRHE</sequence>
<feature type="transmembrane region" description="Helical" evidence="8">
    <location>
        <begin position="346"/>
        <end position="374"/>
    </location>
</feature>
<feature type="domain" description="MacB-like periplasmic core" evidence="10">
    <location>
        <begin position="21"/>
        <end position="226"/>
    </location>
</feature>
<feature type="transmembrane region" description="Helical" evidence="8">
    <location>
        <begin position="21"/>
        <end position="43"/>
    </location>
</feature>
<accession>A0A917ESV6</accession>
<dbReference type="RefSeq" id="WP_188686141.1">
    <property type="nucleotide sequence ID" value="NZ_BMIS01000013.1"/>
</dbReference>
<comment type="similarity">
    <text evidence="6">Belongs to the ABC-4 integral membrane protein family.</text>
</comment>
<dbReference type="InterPro" id="IPR050250">
    <property type="entry name" value="Macrolide_Exporter_MacB"/>
</dbReference>
<feature type="region of interest" description="Disordered" evidence="7">
    <location>
        <begin position="69"/>
        <end position="90"/>
    </location>
</feature>
<evidence type="ECO:0000256" key="2">
    <source>
        <dbReference type="ARBA" id="ARBA00022475"/>
    </source>
</evidence>